<organism evidence="1 2">
    <name type="scientific">Conchiformibius steedae</name>
    <dbReference type="NCBI Taxonomy" id="153493"/>
    <lineage>
        <taxon>Bacteria</taxon>
        <taxon>Pseudomonadati</taxon>
        <taxon>Pseudomonadota</taxon>
        <taxon>Betaproteobacteria</taxon>
        <taxon>Neisseriales</taxon>
        <taxon>Neisseriaceae</taxon>
        <taxon>Conchiformibius</taxon>
    </lineage>
</organism>
<dbReference type="STRING" id="1121352.GCA_000620925_00628"/>
<dbReference type="AlphaFoldDB" id="A0A3P2ABA8"/>
<accession>A0A3P2ABA8</accession>
<keyword evidence="2" id="KW-1185">Reference proteome</keyword>
<evidence type="ECO:0000313" key="2">
    <source>
        <dbReference type="Proteomes" id="UP000269923"/>
    </source>
</evidence>
<dbReference type="OrthoDB" id="8611260at2"/>
<name>A0A3P2ABA8_9NEIS</name>
<dbReference type="EMBL" id="RQYC01000001">
    <property type="protein sequence ID" value="RRD91490.1"/>
    <property type="molecule type" value="Genomic_DNA"/>
</dbReference>
<dbReference type="RefSeq" id="WP_124793696.1">
    <property type="nucleotide sequence ID" value="NZ_CAMIGD010000175.1"/>
</dbReference>
<dbReference type="Proteomes" id="UP000269923">
    <property type="component" value="Unassembled WGS sequence"/>
</dbReference>
<evidence type="ECO:0000313" key="1">
    <source>
        <dbReference type="EMBL" id="RRD91490.1"/>
    </source>
</evidence>
<gene>
    <name evidence="1" type="ORF">EII21_00195</name>
</gene>
<sequence>MKLKEKLAPLAAKGKAIAVKVKPLALRLHQTLRPYYPHIGAFFGGVVLTSLFFMWKNPPINDADAPSAASAAQVADDAVDWSALADEMCRPDSAINRLAMKFDFPFESCVNDSGEIDKACVEKDSLRFKPTLPAPFDDTLGAVKVQLDTGEGWSDMHYLMPLHKAAYHGMPVSMLAVRVETESRNELLGWQTPYLVIQDDFSKIKQALRRYSPAEQTVYYADIPPEKDVWSGPFATEEQARAVSKKAGGKPDKIISQIMRPEAAFNDKLNAVTLGCVSHAAK</sequence>
<comment type="caution">
    <text evidence="1">The sequence shown here is derived from an EMBL/GenBank/DDBJ whole genome shotgun (WGS) entry which is preliminary data.</text>
</comment>
<reference evidence="1 2" key="1">
    <citation type="submission" date="2018-11" db="EMBL/GenBank/DDBJ databases">
        <title>Genomes From Bacteria Associated with the Canine Oral Cavity: a Test Case for Automated Genome-Based Taxonomic Assignment.</title>
        <authorList>
            <person name="Coil D.A."/>
            <person name="Jospin G."/>
            <person name="Darling A.E."/>
            <person name="Wallis C."/>
            <person name="Davis I.J."/>
            <person name="Harris S."/>
            <person name="Eisen J.A."/>
            <person name="Holcombe L.J."/>
            <person name="O'Flynn C."/>
        </authorList>
    </citation>
    <scope>NUCLEOTIDE SEQUENCE [LARGE SCALE GENOMIC DNA]</scope>
    <source>
        <strain evidence="1 2">COT-280</strain>
    </source>
</reference>
<protein>
    <submittedName>
        <fullName evidence="1">Uncharacterized protein</fullName>
    </submittedName>
</protein>
<proteinExistence type="predicted"/>